<proteinExistence type="predicted"/>
<feature type="chain" id="PRO_5045084233" evidence="1">
    <location>
        <begin position="25"/>
        <end position="96"/>
    </location>
</feature>
<feature type="signal peptide" evidence="1">
    <location>
        <begin position="1"/>
        <end position="24"/>
    </location>
</feature>
<keyword evidence="1" id="KW-0732">Signal</keyword>
<keyword evidence="3" id="KW-1185">Reference proteome</keyword>
<sequence length="96" mass="10622">MGLLSRTTVVGWLPVCVFCHVCDGANQSGRILSKQDVSADEDLVWIEEIALLARFIEMGWVLCLSEDRALKVNNGLDICFCPQIFIWGALCSLASF</sequence>
<dbReference type="Proteomes" id="UP001358586">
    <property type="component" value="Chromosome 6"/>
</dbReference>
<reference evidence="2 3" key="1">
    <citation type="submission" date="2023-03" db="EMBL/GenBank/DDBJ databases">
        <title>WGS of Gossypium arboreum.</title>
        <authorList>
            <person name="Yu D."/>
        </authorList>
    </citation>
    <scope>NUCLEOTIDE SEQUENCE [LARGE SCALE GENOMIC DNA]</scope>
    <source>
        <tissue evidence="2">Leaf</tissue>
    </source>
</reference>
<comment type="caution">
    <text evidence="2">The sequence shown here is derived from an EMBL/GenBank/DDBJ whole genome shotgun (WGS) entry which is preliminary data.</text>
</comment>
<protein>
    <submittedName>
        <fullName evidence="2">Uncharacterized protein</fullName>
    </submittedName>
</protein>
<evidence type="ECO:0000256" key="1">
    <source>
        <dbReference type="SAM" id="SignalP"/>
    </source>
</evidence>
<evidence type="ECO:0000313" key="3">
    <source>
        <dbReference type="Proteomes" id="UP001358586"/>
    </source>
</evidence>
<organism evidence="2 3">
    <name type="scientific">Gossypium arboreum</name>
    <name type="common">Tree cotton</name>
    <name type="synonym">Gossypium nanking</name>
    <dbReference type="NCBI Taxonomy" id="29729"/>
    <lineage>
        <taxon>Eukaryota</taxon>
        <taxon>Viridiplantae</taxon>
        <taxon>Streptophyta</taxon>
        <taxon>Embryophyta</taxon>
        <taxon>Tracheophyta</taxon>
        <taxon>Spermatophyta</taxon>
        <taxon>Magnoliopsida</taxon>
        <taxon>eudicotyledons</taxon>
        <taxon>Gunneridae</taxon>
        <taxon>Pentapetalae</taxon>
        <taxon>rosids</taxon>
        <taxon>malvids</taxon>
        <taxon>Malvales</taxon>
        <taxon>Malvaceae</taxon>
        <taxon>Malvoideae</taxon>
        <taxon>Gossypium</taxon>
    </lineage>
</organism>
<dbReference type="EMBL" id="JARKNE010000006">
    <property type="protein sequence ID" value="KAK5824495.1"/>
    <property type="molecule type" value="Genomic_DNA"/>
</dbReference>
<accession>A0ABR0PJ99</accession>
<name>A0ABR0PJ99_GOSAR</name>
<evidence type="ECO:0000313" key="2">
    <source>
        <dbReference type="EMBL" id="KAK5824495.1"/>
    </source>
</evidence>
<gene>
    <name evidence="2" type="ORF">PVK06_019270</name>
</gene>